<organism evidence="1 2">
    <name type="scientific">Trachipleistophora hominis</name>
    <name type="common">Microsporidian parasite</name>
    <dbReference type="NCBI Taxonomy" id="72359"/>
    <lineage>
        <taxon>Eukaryota</taxon>
        <taxon>Fungi</taxon>
        <taxon>Fungi incertae sedis</taxon>
        <taxon>Microsporidia</taxon>
        <taxon>Pleistophoridae</taxon>
        <taxon>Trachipleistophora</taxon>
    </lineage>
</organism>
<dbReference type="InParanoid" id="L7JZG7"/>
<proteinExistence type="predicted"/>
<dbReference type="HOGENOM" id="CLU_2279412_0_0_1"/>
<name>L7JZG7_TRAHO</name>
<dbReference type="Proteomes" id="UP000011185">
    <property type="component" value="Unassembled WGS sequence"/>
</dbReference>
<dbReference type="EMBL" id="JH993832">
    <property type="protein sequence ID" value="ELQ76690.1"/>
    <property type="molecule type" value="Genomic_DNA"/>
</dbReference>
<evidence type="ECO:0000313" key="2">
    <source>
        <dbReference type="Proteomes" id="UP000011185"/>
    </source>
</evidence>
<evidence type="ECO:0000313" key="1">
    <source>
        <dbReference type="EMBL" id="ELQ76690.1"/>
    </source>
</evidence>
<dbReference type="AlphaFoldDB" id="L7JZG7"/>
<dbReference type="VEuPathDB" id="MicrosporidiaDB:THOM_0411"/>
<accession>L7JZG7</accession>
<keyword evidence="2" id="KW-1185">Reference proteome</keyword>
<reference evidence="1 2" key="1">
    <citation type="journal article" date="2012" name="PLoS Pathog.">
        <title>The genome of the obligate intracellular parasite Trachipleistophora hominis: new insights into microsporidian genome dynamics and reductive evolution.</title>
        <authorList>
            <person name="Heinz E."/>
            <person name="Williams T.A."/>
            <person name="Nakjang S."/>
            <person name="Noel C.J."/>
            <person name="Swan D.C."/>
            <person name="Goldberg A.V."/>
            <person name="Harris S.R."/>
            <person name="Weinmaier T."/>
            <person name="Markert S."/>
            <person name="Becher D."/>
            <person name="Bernhardt J."/>
            <person name="Dagan T."/>
            <person name="Hacker C."/>
            <person name="Lucocq J.M."/>
            <person name="Schweder T."/>
            <person name="Rattei T."/>
            <person name="Hall N."/>
            <person name="Hirt R.P."/>
            <person name="Embley T.M."/>
        </authorList>
    </citation>
    <scope>NUCLEOTIDE SEQUENCE [LARGE SCALE GENOMIC DNA]</scope>
</reference>
<protein>
    <submittedName>
        <fullName evidence="1">Uncharacterized protein</fullName>
    </submittedName>
</protein>
<sequence length="102" mass="12175">MKNKDILFSACCRCPNDENIAMYIPEKNWAMILWILHPFMVYRMKIWNAIDIKGYTTTDIYADMSCTKLINDLECVRMNRSYKNQRDGAEYYQMNILQQVSN</sequence>
<gene>
    <name evidence="1" type="ORF">THOM_0411</name>
</gene>